<evidence type="ECO:0000256" key="1">
    <source>
        <dbReference type="ARBA" id="ARBA00001971"/>
    </source>
</evidence>
<dbReference type="EMBL" id="KL198006">
    <property type="protein sequence ID" value="KDQ30697.1"/>
    <property type="molecule type" value="Genomic_DNA"/>
</dbReference>
<dbReference type="GO" id="GO:0020037">
    <property type="term" value="F:heme binding"/>
    <property type="evidence" value="ECO:0007669"/>
    <property type="project" value="InterPro"/>
</dbReference>
<evidence type="ECO:0000256" key="10">
    <source>
        <dbReference type="RuleBase" id="RU000461"/>
    </source>
</evidence>
<dbReference type="Gene3D" id="1.10.630.10">
    <property type="entry name" value="Cytochrome P450"/>
    <property type="match status" value="1"/>
</dbReference>
<dbReference type="InterPro" id="IPR002401">
    <property type="entry name" value="Cyt_P450_E_grp-I"/>
</dbReference>
<dbReference type="OrthoDB" id="2789670at2759"/>
<evidence type="ECO:0000256" key="6">
    <source>
        <dbReference type="ARBA" id="ARBA00023002"/>
    </source>
</evidence>
<accession>A0A067P2R3</accession>
<dbReference type="InParanoid" id="A0A067P2R3"/>
<dbReference type="InterPro" id="IPR050364">
    <property type="entry name" value="Cytochrome_P450_fung"/>
</dbReference>
<dbReference type="PRINTS" id="PR00385">
    <property type="entry name" value="P450"/>
</dbReference>
<evidence type="ECO:0000313" key="13">
    <source>
        <dbReference type="Proteomes" id="UP000027073"/>
    </source>
</evidence>
<dbReference type="AlphaFoldDB" id="A0A067P2R3"/>
<comment type="similarity">
    <text evidence="3 10">Belongs to the cytochrome P450 family.</text>
</comment>
<evidence type="ECO:0000256" key="2">
    <source>
        <dbReference type="ARBA" id="ARBA00005179"/>
    </source>
</evidence>
<dbReference type="PANTHER" id="PTHR46300:SF7">
    <property type="entry name" value="P450, PUTATIVE (EUROFUNG)-RELATED"/>
    <property type="match status" value="1"/>
</dbReference>
<dbReference type="GO" id="GO:0005506">
    <property type="term" value="F:iron ion binding"/>
    <property type="evidence" value="ECO:0007669"/>
    <property type="project" value="InterPro"/>
</dbReference>
<dbReference type="GO" id="GO:0016705">
    <property type="term" value="F:oxidoreductase activity, acting on paired donors, with incorporation or reduction of molecular oxygen"/>
    <property type="evidence" value="ECO:0007669"/>
    <property type="project" value="InterPro"/>
</dbReference>
<dbReference type="InterPro" id="IPR001128">
    <property type="entry name" value="Cyt_P450"/>
</dbReference>
<dbReference type="SUPFAM" id="SSF48264">
    <property type="entry name" value="Cytochrome P450"/>
    <property type="match status" value="1"/>
</dbReference>
<reference evidence="13" key="1">
    <citation type="journal article" date="2014" name="Proc. Natl. Acad. Sci. U.S.A.">
        <title>Extensive sampling of basidiomycete genomes demonstrates inadequacy of the white-rot/brown-rot paradigm for wood decay fungi.</title>
        <authorList>
            <person name="Riley R."/>
            <person name="Salamov A.A."/>
            <person name="Brown D.W."/>
            <person name="Nagy L.G."/>
            <person name="Floudas D."/>
            <person name="Held B.W."/>
            <person name="Levasseur A."/>
            <person name="Lombard V."/>
            <person name="Morin E."/>
            <person name="Otillar R."/>
            <person name="Lindquist E.A."/>
            <person name="Sun H."/>
            <person name="LaButti K.M."/>
            <person name="Schmutz J."/>
            <person name="Jabbour D."/>
            <person name="Luo H."/>
            <person name="Baker S.E."/>
            <person name="Pisabarro A.G."/>
            <person name="Walton J.D."/>
            <person name="Blanchette R.A."/>
            <person name="Henrissat B."/>
            <person name="Martin F."/>
            <person name="Cullen D."/>
            <person name="Hibbett D.S."/>
            <person name="Grigoriev I.V."/>
        </authorList>
    </citation>
    <scope>NUCLEOTIDE SEQUENCE [LARGE SCALE GENOMIC DNA]</scope>
    <source>
        <strain evidence="13">PC15</strain>
    </source>
</reference>
<keyword evidence="7 9" id="KW-0408">Iron</keyword>
<dbReference type="PRINTS" id="PR00463">
    <property type="entry name" value="EP450I"/>
</dbReference>
<evidence type="ECO:0000256" key="7">
    <source>
        <dbReference type="ARBA" id="ARBA00023004"/>
    </source>
</evidence>
<sequence>MSSPISAVYLLVGAAVGLLVYSRARRSRLPLPPGPSTSWTGRVDIPKQRQWEVYANEWKKLYGDLIYVNIFGSPLLILNSAEVMDDLLEKRSNKYSSRPVRTMIVELMGWDWLFSSFPYGSWWRQHRAIFNRYFHPKLVHKYRPVQLQETHTLLRNLLNAPDDFRYGIRRWGAAIVLTLAYGHQVAEKGDDYVSLADRALNGLQSAGIFGTYLVDYVPALKYIPAWFPGAGFQRQAKVWRKDTVDMAAKPYLMVKRWLREGGASTAAQSFVASELELPDIDPTKAEMIKNVGATIYAAGADTTVSSVLSFILAMALHPDIAKKAQAEIDSVVGDRLPQFSDSLPYVDCIVYELLRWHPVTPLGLARTVSEEDEYRGFRIPKGTTLLPNVWGILHDPNVYPEPLSFKPERFADAKGNAAAHINPAPDAAFGFGRRMCPGRWLAFQSIWIAVASILVVYDILLPLDEQGKEIKLPEEYTTGLLNHPKPFSCRILPRSSKAVSLVRQTADTRA</sequence>
<keyword evidence="5 9" id="KW-0479">Metal-binding</keyword>
<dbReference type="STRING" id="1137138.A0A067P2R3"/>
<organism evidence="12 13">
    <name type="scientific">Pleurotus ostreatus (strain PC15)</name>
    <name type="common">Oyster mushroom</name>
    <dbReference type="NCBI Taxonomy" id="1137138"/>
    <lineage>
        <taxon>Eukaryota</taxon>
        <taxon>Fungi</taxon>
        <taxon>Dikarya</taxon>
        <taxon>Basidiomycota</taxon>
        <taxon>Agaricomycotina</taxon>
        <taxon>Agaricomycetes</taxon>
        <taxon>Agaricomycetidae</taxon>
        <taxon>Agaricales</taxon>
        <taxon>Pleurotineae</taxon>
        <taxon>Pleurotaceae</taxon>
        <taxon>Pleurotus</taxon>
    </lineage>
</organism>
<keyword evidence="11" id="KW-0472">Membrane</keyword>
<dbReference type="InterPro" id="IPR017972">
    <property type="entry name" value="Cyt_P450_CS"/>
</dbReference>
<evidence type="ECO:0008006" key="14">
    <source>
        <dbReference type="Google" id="ProtNLM"/>
    </source>
</evidence>
<evidence type="ECO:0000256" key="11">
    <source>
        <dbReference type="SAM" id="Phobius"/>
    </source>
</evidence>
<comment type="cofactor">
    <cofactor evidence="1 9">
        <name>heme</name>
        <dbReference type="ChEBI" id="CHEBI:30413"/>
    </cofactor>
</comment>
<dbReference type="PANTHER" id="PTHR46300">
    <property type="entry name" value="P450, PUTATIVE (EUROFUNG)-RELATED-RELATED"/>
    <property type="match status" value="1"/>
</dbReference>
<dbReference type="VEuPathDB" id="FungiDB:PLEOSDRAFT_155371"/>
<proteinExistence type="inferred from homology"/>
<keyword evidence="4 9" id="KW-0349">Heme</keyword>
<keyword evidence="6 10" id="KW-0560">Oxidoreductase</keyword>
<dbReference type="Proteomes" id="UP000027073">
    <property type="component" value="Unassembled WGS sequence"/>
</dbReference>
<keyword evidence="11" id="KW-1133">Transmembrane helix</keyword>
<evidence type="ECO:0000256" key="9">
    <source>
        <dbReference type="PIRSR" id="PIRSR602401-1"/>
    </source>
</evidence>
<dbReference type="GO" id="GO:0004497">
    <property type="term" value="F:monooxygenase activity"/>
    <property type="evidence" value="ECO:0007669"/>
    <property type="project" value="UniProtKB-KW"/>
</dbReference>
<evidence type="ECO:0000256" key="3">
    <source>
        <dbReference type="ARBA" id="ARBA00010617"/>
    </source>
</evidence>
<feature type="transmembrane region" description="Helical" evidence="11">
    <location>
        <begin position="440"/>
        <end position="461"/>
    </location>
</feature>
<comment type="pathway">
    <text evidence="2">Secondary metabolite biosynthesis.</text>
</comment>
<protein>
    <recommendedName>
        <fullName evidence="14">Cytochrome P450</fullName>
    </recommendedName>
</protein>
<dbReference type="InterPro" id="IPR036396">
    <property type="entry name" value="Cyt_P450_sf"/>
</dbReference>
<gene>
    <name evidence="12" type="ORF">PLEOSDRAFT_155371</name>
</gene>
<keyword evidence="8 10" id="KW-0503">Monooxygenase</keyword>
<evidence type="ECO:0000256" key="8">
    <source>
        <dbReference type="ARBA" id="ARBA00023033"/>
    </source>
</evidence>
<name>A0A067P2R3_PLEO1</name>
<dbReference type="HOGENOM" id="CLU_001570_2_3_1"/>
<evidence type="ECO:0000256" key="4">
    <source>
        <dbReference type="ARBA" id="ARBA00022617"/>
    </source>
</evidence>
<dbReference type="Pfam" id="PF00067">
    <property type="entry name" value="p450"/>
    <property type="match status" value="1"/>
</dbReference>
<dbReference type="CDD" id="cd11065">
    <property type="entry name" value="CYP64-like"/>
    <property type="match status" value="1"/>
</dbReference>
<evidence type="ECO:0000256" key="5">
    <source>
        <dbReference type="ARBA" id="ARBA00022723"/>
    </source>
</evidence>
<feature type="binding site" description="axial binding residue" evidence="9">
    <location>
        <position position="436"/>
    </location>
    <ligand>
        <name>heme</name>
        <dbReference type="ChEBI" id="CHEBI:30413"/>
    </ligand>
    <ligandPart>
        <name>Fe</name>
        <dbReference type="ChEBI" id="CHEBI:18248"/>
    </ligandPart>
</feature>
<keyword evidence="11" id="KW-0812">Transmembrane</keyword>
<evidence type="ECO:0000313" key="12">
    <source>
        <dbReference type="EMBL" id="KDQ30697.1"/>
    </source>
</evidence>
<dbReference type="PROSITE" id="PS00086">
    <property type="entry name" value="CYTOCHROME_P450"/>
    <property type="match status" value="1"/>
</dbReference>